<dbReference type="Pfam" id="PF20150">
    <property type="entry name" value="2EXR"/>
    <property type="match status" value="1"/>
</dbReference>
<dbReference type="AlphaFoldDB" id="A0A1L7XC61"/>
<accession>A0A1L7XC61</accession>
<reference evidence="2 3" key="1">
    <citation type="submission" date="2016-03" db="EMBL/GenBank/DDBJ databases">
        <authorList>
            <person name="Ploux O."/>
        </authorList>
    </citation>
    <scope>NUCLEOTIDE SEQUENCE [LARGE SCALE GENOMIC DNA]</scope>
    <source>
        <strain evidence="2 3">UAMH 11012</strain>
    </source>
</reference>
<evidence type="ECO:0000313" key="3">
    <source>
        <dbReference type="Proteomes" id="UP000184330"/>
    </source>
</evidence>
<dbReference type="OrthoDB" id="3500276at2759"/>
<organism evidence="2 3">
    <name type="scientific">Phialocephala subalpina</name>
    <dbReference type="NCBI Taxonomy" id="576137"/>
    <lineage>
        <taxon>Eukaryota</taxon>
        <taxon>Fungi</taxon>
        <taxon>Dikarya</taxon>
        <taxon>Ascomycota</taxon>
        <taxon>Pezizomycotina</taxon>
        <taxon>Leotiomycetes</taxon>
        <taxon>Helotiales</taxon>
        <taxon>Mollisiaceae</taxon>
        <taxon>Phialocephala</taxon>
        <taxon>Phialocephala fortinii species complex</taxon>
    </lineage>
</organism>
<dbReference type="InterPro" id="IPR045518">
    <property type="entry name" value="2EXR"/>
</dbReference>
<proteinExistence type="predicted"/>
<evidence type="ECO:0000259" key="1">
    <source>
        <dbReference type="Pfam" id="PF20150"/>
    </source>
</evidence>
<dbReference type="EMBL" id="FJOG01000021">
    <property type="protein sequence ID" value="CZR62624.1"/>
    <property type="molecule type" value="Genomic_DNA"/>
</dbReference>
<dbReference type="PANTHER" id="PTHR35910">
    <property type="entry name" value="2EXR DOMAIN-CONTAINING PROTEIN"/>
    <property type="match status" value="1"/>
</dbReference>
<feature type="domain" description="2EXR" evidence="1">
    <location>
        <begin position="66"/>
        <end position="178"/>
    </location>
</feature>
<keyword evidence="3" id="KW-1185">Reference proteome</keyword>
<dbReference type="PANTHER" id="PTHR35910:SF6">
    <property type="entry name" value="2EXR DOMAIN-CONTAINING PROTEIN"/>
    <property type="match status" value="1"/>
</dbReference>
<dbReference type="STRING" id="576137.A0A1L7XC61"/>
<evidence type="ECO:0000313" key="2">
    <source>
        <dbReference type="EMBL" id="CZR62624.1"/>
    </source>
</evidence>
<name>A0A1L7XC61_9HELO</name>
<protein>
    <recommendedName>
        <fullName evidence="1">2EXR domain-containing protein</fullName>
    </recommendedName>
</protein>
<sequence>MSTPNSTTSALTIIPERKKEIYGEERIGARSAKQHLFMIRVSTTPLAPLTKAARSLAPQLSDTPSFNLFPKLSIELRIMIWEYALPEAQMIKLREMPENGNRTRRMREVINSICHPVPKAAIEQRQELEVNSNTYSKVHCALLHVSQEARAMALGHYSLSFAAQTGRPIYVDFDKDILIFDNYRAFSACVENPSDLLFLTDTQPAEDHLVEFLSQQKSYWMH</sequence>
<dbReference type="Proteomes" id="UP000184330">
    <property type="component" value="Unassembled WGS sequence"/>
</dbReference>
<gene>
    <name evidence="2" type="ORF">PAC_12521</name>
</gene>